<gene>
    <name evidence="3" type="ORF">EMU01_11470</name>
</gene>
<keyword evidence="2" id="KW-0472">Membrane</keyword>
<proteinExistence type="predicted"/>
<name>A0ABQ0VBZ9_ENTMU</name>
<evidence type="ECO:0000313" key="4">
    <source>
        <dbReference type="Proteomes" id="UP000321175"/>
    </source>
</evidence>
<comment type="caution">
    <text evidence="3">The sequence shown here is derived from an EMBL/GenBank/DDBJ whole genome shotgun (WGS) entry which is preliminary data.</text>
</comment>
<keyword evidence="4" id="KW-1185">Reference proteome</keyword>
<evidence type="ECO:0000256" key="1">
    <source>
        <dbReference type="SAM" id="MobiDB-lite"/>
    </source>
</evidence>
<sequence length="258" mass="30076">MNDEKTKKVEQVSNEASEKMTNEQLTETMNEVPEKPVNTLQEEPISEPNEEPVKELVEDPISEPNEEPVKELVEEPISEPNEEPVKELVEEPIEEPIKEPIKEPIQSTSQTQKATLDEPQVGLANSEFQRGNQEVPQEIKKWNWGAFSLNIIWGIGNKTYLPLLCLIPLFNLVWVFICGFKGNEWAWRDGNYTDVETFKQVQKTWSRAGIAMFIIQILIILLYLVFVVFILSSLWYIRDSFIRDSYNYDPYIYDGYYY</sequence>
<evidence type="ECO:0000313" key="3">
    <source>
        <dbReference type="EMBL" id="GEL80003.1"/>
    </source>
</evidence>
<accession>A0ABQ0VBZ9</accession>
<dbReference type="EMBL" id="BJWA01000006">
    <property type="protein sequence ID" value="GEL80003.1"/>
    <property type="molecule type" value="Genomic_DNA"/>
</dbReference>
<feature type="compositionally biased region" description="Basic and acidic residues" evidence="1">
    <location>
        <begin position="1"/>
        <end position="21"/>
    </location>
</feature>
<feature type="transmembrane region" description="Helical" evidence="2">
    <location>
        <begin position="159"/>
        <end position="177"/>
    </location>
</feature>
<keyword evidence="2" id="KW-0812">Transmembrane</keyword>
<reference evidence="3 4" key="1">
    <citation type="submission" date="2019-07" db="EMBL/GenBank/DDBJ databases">
        <title>Whole genome shotgun sequence of Enterococcus mundtii NBRC 100490.</title>
        <authorList>
            <person name="Hosoyama A."/>
            <person name="Uohara A."/>
            <person name="Ohji S."/>
            <person name="Ichikawa N."/>
        </authorList>
    </citation>
    <scope>NUCLEOTIDE SEQUENCE [LARGE SCALE GENOMIC DNA]</scope>
    <source>
        <strain evidence="3 4">NBRC 100490</strain>
    </source>
</reference>
<keyword evidence="2" id="KW-1133">Transmembrane helix</keyword>
<organism evidence="3 4">
    <name type="scientific">Enterococcus mundtii</name>
    <dbReference type="NCBI Taxonomy" id="53346"/>
    <lineage>
        <taxon>Bacteria</taxon>
        <taxon>Bacillati</taxon>
        <taxon>Bacillota</taxon>
        <taxon>Bacilli</taxon>
        <taxon>Lactobacillales</taxon>
        <taxon>Enterococcaceae</taxon>
        <taxon>Enterococcus</taxon>
    </lineage>
</organism>
<evidence type="ECO:0000256" key="2">
    <source>
        <dbReference type="SAM" id="Phobius"/>
    </source>
</evidence>
<feature type="transmembrane region" description="Helical" evidence="2">
    <location>
        <begin position="210"/>
        <end position="237"/>
    </location>
</feature>
<feature type="region of interest" description="Disordered" evidence="1">
    <location>
        <begin position="1"/>
        <end position="85"/>
    </location>
</feature>
<dbReference type="Proteomes" id="UP000321175">
    <property type="component" value="Unassembled WGS sequence"/>
</dbReference>
<protein>
    <submittedName>
        <fullName evidence="3">Uncharacterized protein</fullName>
    </submittedName>
</protein>